<dbReference type="InterPro" id="IPR050950">
    <property type="entry name" value="HTH-type_LysR_regulators"/>
</dbReference>
<dbReference type="PANTHER" id="PTHR30419">
    <property type="entry name" value="HTH-TYPE TRANSCRIPTIONAL REGULATOR YBHD"/>
    <property type="match status" value="1"/>
</dbReference>
<dbReference type="Proteomes" id="UP000501374">
    <property type="component" value="Chromosome"/>
</dbReference>
<sequence length="292" mass="33968">MEFYQLEYFQVIAEERSFSKASEVLHISQPALSRQIKALEEELKQQLFIRNGKKLNLTKHGEKLFIESQSIISNVNSLKMRFMFNINEQDHIKICTTPTISECFLPEFTKCIVNIFPKIKIKFDIRNTYDEVINEIASKNCELAIVPDFQNMDTVEFFPLLHEKFVLVSSYKLANDNQEIVVKDLKDEPFILTKYPCVLRKQIDNRCKKEGFYPYTVSEVEDIHLIPCEIAAGTGISILPGLFVHNNAAFKNLYTYELDRGFGRDFFLAWNTSNELSIHTQQIINLLSKNKM</sequence>
<evidence type="ECO:0000256" key="5">
    <source>
        <dbReference type="ARBA" id="ARBA00023163"/>
    </source>
</evidence>
<evidence type="ECO:0000256" key="1">
    <source>
        <dbReference type="ARBA" id="ARBA00009437"/>
    </source>
</evidence>
<dbReference type="GO" id="GO:0003677">
    <property type="term" value="F:DNA binding"/>
    <property type="evidence" value="ECO:0007669"/>
    <property type="project" value="UniProtKB-KW"/>
</dbReference>
<dbReference type="InterPro" id="IPR036388">
    <property type="entry name" value="WH-like_DNA-bd_sf"/>
</dbReference>
<keyword evidence="3" id="KW-0805">Transcription regulation</keyword>
<dbReference type="EMBL" id="CP035727">
    <property type="protein sequence ID" value="QIW22167.2"/>
    <property type="molecule type" value="Genomic_DNA"/>
</dbReference>
<dbReference type="Gene3D" id="3.40.190.290">
    <property type="match status" value="1"/>
</dbReference>
<comment type="similarity">
    <text evidence="1">Belongs to the LysR transcriptional regulatory family.</text>
</comment>
<accession>A0A858MN95</accession>
<dbReference type="SUPFAM" id="SSF53850">
    <property type="entry name" value="Periplasmic binding protein-like II"/>
    <property type="match status" value="1"/>
</dbReference>
<proteinExistence type="inferred from homology"/>
<dbReference type="Pfam" id="PF00126">
    <property type="entry name" value="HTH_1"/>
    <property type="match status" value="1"/>
</dbReference>
<evidence type="ECO:0000259" key="6">
    <source>
        <dbReference type="PROSITE" id="PS50931"/>
    </source>
</evidence>
<dbReference type="InterPro" id="IPR005119">
    <property type="entry name" value="LysR_subst-bd"/>
</dbReference>
<protein>
    <recommendedName>
        <fullName evidence="2">HTH-type transcriptional regulator CzcR</fullName>
    </recommendedName>
</protein>
<dbReference type="RefSeq" id="WP_172555743.1">
    <property type="nucleotide sequence ID" value="NZ_CP035727.2"/>
</dbReference>
<dbReference type="Gene3D" id="1.10.10.10">
    <property type="entry name" value="Winged helix-like DNA-binding domain superfamily/Winged helix DNA-binding domain"/>
    <property type="match status" value="1"/>
</dbReference>
<keyword evidence="5" id="KW-0804">Transcription</keyword>
<dbReference type="InterPro" id="IPR036390">
    <property type="entry name" value="WH_DNA-bd_sf"/>
</dbReference>
<dbReference type="Pfam" id="PF03466">
    <property type="entry name" value="LysR_substrate"/>
    <property type="match status" value="1"/>
</dbReference>
<dbReference type="SUPFAM" id="SSF46785">
    <property type="entry name" value="Winged helix' DNA-binding domain"/>
    <property type="match status" value="1"/>
</dbReference>
<dbReference type="InterPro" id="IPR000847">
    <property type="entry name" value="LysR_HTH_N"/>
</dbReference>
<evidence type="ECO:0000256" key="2">
    <source>
        <dbReference type="ARBA" id="ARBA00018718"/>
    </source>
</evidence>
<name>A0A858MN95_BACTU</name>
<evidence type="ECO:0000256" key="4">
    <source>
        <dbReference type="ARBA" id="ARBA00023125"/>
    </source>
</evidence>
<evidence type="ECO:0000313" key="7">
    <source>
        <dbReference type="EMBL" id="QIW22167.2"/>
    </source>
</evidence>
<dbReference type="PANTHER" id="PTHR30419:SF8">
    <property type="entry name" value="NITROGEN ASSIMILATION TRANSCRIPTIONAL ACTIVATOR-RELATED"/>
    <property type="match status" value="1"/>
</dbReference>
<organism evidence="7 8">
    <name type="scientific">Bacillus thuringiensis serovar andalousiensis</name>
    <dbReference type="NCBI Taxonomy" id="257985"/>
    <lineage>
        <taxon>Bacteria</taxon>
        <taxon>Bacillati</taxon>
        <taxon>Bacillota</taxon>
        <taxon>Bacilli</taxon>
        <taxon>Bacillales</taxon>
        <taxon>Bacillaceae</taxon>
        <taxon>Bacillus</taxon>
        <taxon>Bacillus cereus group</taxon>
    </lineage>
</organism>
<dbReference type="GO" id="GO:0003700">
    <property type="term" value="F:DNA-binding transcription factor activity"/>
    <property type="evidence" value="ECO:0007669"/>
    <property type="project" value="InterPro"/>
</dbReference>
<dbReference type="GO" id="GO:0005829">
    <property type="term" value="C:cytosol"/>
    <property type="evidence" value="ECO:0007669"/>
    <property type="project" value="TreeGrafter"/>
</dbReference>
<feature type="domain" description="HTH lysR-type" evidence="6">
    <location>
        <begin position="1"/>
        <end position="58"/>
    </location>
</feature>
<reference evidence="8" key="1">
    <citation type="submission" date="2019-02" db="EMBL/GenBank/DDBJ databases">
        <title>Structural and Functional analysis of Lanthipeptide from Bacillus thuringiensis serovar andalousiensis B23193.</title>
        <authorList>
            <person name="Andreeva J.V."/>
            <person name="Grigoreva A."/>
        </authorList>
    </citation>
    <scope>NUCLEOTIDE SEQUENCE [LARGE SCALE GENOMIC DNA]</scope>
    <source>
        <strain evidence="8">B23193</strain>
    </source>
</reference>
<evidence type="ECO:0000256" key="3">
    <source>
        <dbReference type="ARBA" id="ARBA00023015"/>
    </source>
</evidence>
<dbReference type="PROSITE" id="PS50931">
    <property type="entry name" value="HTH_LYSR"/>
    <property type="match status" value="1"/>
</dbReference>
<gene>
    <name evidence="7" type="ORF">EVG22_29120</name>
</gene>
<dbReference type="CDD" id="cd05466">
    <property type="entry name" value="PBP2_LTTR_substrate"/>
    <property type="match status" value="1"/>
</dbReference>
<dbReference type="AlphaFoldDB" id="A0A858MN95"/>
<dbReference type="PRINTS" id="PR00039">
    <property type="entry name" value="HTHLYSR"/>
</dbReference>
<keyword evidence="4" id="KW-0238">DNA-binding</keyword>
<dbReference type="FunFam" id="1.10.10.10:FF:000001">
    <property type="entry name" value="LysR family transcriptional regulator"/>
    <property type="match status" value="1"/>
</dbReference>
<evidence type="ECO:0000313" key="8">
    <source>
        <dbReference type="Proteomes" id="UP000501374"/>
    </source>
</evidence>